<dbReference type="EMBL" id="JBFNXX010000015">
    <property type="protein sequence ID" value="MEW9921431.1"/>
    <property type="molecule type" value="Genomic_DNA"/>
</dbReference>
<keyword evidence="2" id="KW-1185">Reference proteome</keyword>
<dbReference type="PANTHER" id="PTHR21192">
    <property type="entry name" value="NUCLEAR PROTEIN E3-3"/>
    <property type="match status" value="1"/>
</dbReference>
<protein>
    <submittedName>
        <fullName evidence="1">Mth938-like domain-containing protein</fullName>
    </submittedName>
</protein>
<dbReference type="CDD" id="cd00248">
    <property type="entry name" value="Mth938-like"/>
    <property type="match status" value="1"/>
</dbReference>
<sequence length="117" mass="12099">MHLNEIVFNDSQPVEGYGPGFFRIGGAVIEGPVITGPTGTQRWSGLDHADPLVALAGHIDVLFVGTGADVAHLPDALLDTLQAAGIGVEAMASPAACRTYNVLLSEGRRVALALIPV</sequence>
<name>A0ABV3RR87_9RHOB</name>
<dbReference type="RefSeq" id="WP_367879130.1">
    <property type="nucleotide sequence ID" value="NZ_JBFNXX010000015.1"/>
</dbReference>
<dbReference type="InterPro" id="IPR036748">
    <property type="entry name" value="MTH938-like_sf"/>
</dbReference>
<gene>
    <name evidence="1" type="ORF">AB2B41_17620</name>
</gene>
<evidence type="ECO:0000313" key="1">
    <source>
        <dbReference type="EMBL" id="MEW9921431.1"/>
    </source>
</evidence>
<comment type="caution">
    <text evidence="1">The sequence shown here is derived from an EMBL/GenBank/DDBJ whole genome shotgun (WGS) entry which is preliminary data.</text>
</comment>
<dbReference type="Gene3D" id="3.40.1230.10">
    <property type="entry name" value="MTH938-like"/>
    <property type="match status" value="1"/>
</dbReference>
<dbReference type="SUPFAM" id="SSF64076">
    <property type="entry name" value="MTH938-like"/>
    <property type="match status" value="1"/>
</dbReference>
<evidence type="ECO:0000313" key="2">
    <source>
        <dbReference type="Proteomes" id="UP001556098"/>
    </source>
</evidence>
<dbReference type="PANTHER" id="PTHR21192:SF2">
    <property type="entry name" value="NADH DEHYDROGENASE [UBIQUINONE] 1 ALPHA SUBCOMPLEX ASSEMBLY FACTOR 3"/>
    <property type="match status" value="1"/>
</dbReference>
<reference evidence="1 2" key="1">
    <citation type="submission" date="2024-07" db="EMBL/GenBank/DDBJ databases">
        <title>Marimonas sp.nov., isolated from tidal-flat sediment.</title>
        <authorList>
            <person name="Jayan J.N."/>
            <person name="Lee S.S."/>
        </authorList>
    </citation>
    <scope>NUCLEOTIDE SEQUENCE [LARGE SCALE GENOMIC DNA]</scope>
    <source>
        <strain evidence="1 2">MJW-29</strain>
    </source>
</reference>
<dbReference type="Pfam" id="PF04430">
    <property type="entry name" value="DUF498"/>
    <property type="match status" value="1"/>
</dbReference>
<dbReference type="InterPro" id="IPR007523">
    <property type="entry name" value="NDUFAF3/AAMDC"/>
</dbReference>
<organism evidence="1 2">
    <name type="scientific">Sulfitobacter sediminis</name>
    <dbReference type="NCBI Taxonomy" id="3234186"/>
    <lineage>
        <taxon>Bacteria</taxon>
        <taxon>Pseudomonadati</taxon>
        <taxon>Pseudomonadota</taxon>
        <taxon>Alphaproteobacteria</taxon>
        <taxon>Rhodobacterales</taxon>
        <taxon>Roseobacteraceae</taxon>
        <taxon>Sulfitobacter</taxon>
    </lineage>
</organism>
<proteinExistence type="predicted"/>
<accession>A0ABV3RR87</accession>
<dbReference type="Proteomes" id="UP001556098">
    <property type="component" value="Unassembled WGS sequence"/>
</dbReference>